<dbReference type="InterPro" id="IPR020103">
    <property type="entry name" value="PsdUridine_synth_cat_dom_sf"/>
</dbReference>
<proteinExistence type="inferred from homology"/>
<evidence type="ECO:0000256" key="5">
    <source>
        <dbReference type="PROSITE-ProRule" id="PRU00182"/>
    </source>
</evidence>
<keyword evidence="2 6" id="KW-0413">Isomerase</keyword>
<dbReference type="SUPFAM" id="SSF55120">
    <property type="entry name" value="Pseudouridine synthase"/>
    <property type="match status" value="1"/>
</dbReference>
<dbReference type="PANTHER" id="PTHR47683">
    <property type="entry name" value="PSEUDOURIDINE SYNTHASE FAMILY PROTEIN-RELATED"/>
    <property type="match status" value="1"/>
</dbReference>
<sequence>MSVVLQISDNLMKQAEVEVLMAGHSNLIAPQRLAKWIAHCGWCSRRAAERLISAGSVSVNGKPANHTDLVCAADQILINQQPLKAATERQYWLYHKPVGIDCNNRPDDPASLYHLLQQLPQRLFAVGRLDKDSSGLLLLTNDGALSQQLMHPDHYHTKTYIVDTDKAITAAFVQQMADGVSWTLGANHYHSRPCQVCAMGTAQFQIVLTEGQHRQIRYMCKSLGYRVTSLKRLALGALQLADLACGAYRPLTASELAGLQRLNA</sequence>
<gene>
    <name evidence="8" type="ORF">MN202_00455</name>
</gene>
<keyword evidence="9" id="KW-1185">Reference proteome</keyword>
<dbReference type="InterPro" id="IPR042092">
    <property type="entry name" value="PsdUridine_s_RsuA/RluB/E/F_cat"/>
</dbReference>
<evidence type="ECO:0000256" key="4">
    <source>
        <dbReference type="ARBA" id="ARBA00036535"/>
    </source>
</evidence>
<dbReference type="InterPro" id="IPR002942">
    <property type="entry name" value="S4_RNA-bd"/>
</dbReference>
<dbReference type="PANTHER" id="PTHR47683:SF2">
    <property type="entry name" value="RNA-BINDING S4 DOMAIN-CONTAINING PROTEIN"/>
    <property type="match status" value="1"/>
</dbReference>
<dbReference type="SUPFAM" id="SSF55174">
    <property type="entry name" value="Alpha-L RNA-binding motif"/>
    <property type="match status" value="1"/>
</dbReference>
<dbReference type="InterPro" id="IPR006145">
    <property type="entry name" value="PsdUridine_synth_RsuA/RluA"/>
</dbReference>
<evidence type="ECO:0000256" key="6">
    <source>
        <dbReference type="RuleBase" id="RU003887"/>
    </source>
</evidence>
<dbReference type="InterPro" id="IPR050343">
    <property type="entry name" value="RsuA_PseudoU_synthase"/>
</dbReference>
<dbReference type="SMART" id="SM00363">
    <property type="entry name" value="S4"/>
    <property type="match status" value="1"/>
</dbReference>
<dbReference type="CDD" id="cd00165">
    <property type="entry name" value="S4"/>
    <property type="match status" value="1"/>
</dbReference>
<reference evidence="8 9" key="1">
    <citation type="journal article" date="2023" name="Ecotoxicol. Environ. Saf.">
        <title>Mercury remediation potential of mercury-resistant strain Rheinheimera metallidurans sp. nov. isolated from a municipal waste dumping site.</title>
        <authorList>
            <person name="Yadav V."/>
            <person name="Manjhi A."/>
            <person name="Vadakedath N."/>
        </authorList>
    </citation>
    <scope>NUCLEOTIDE SEQUENCE [LARGE SCALE GENOMIC DNA]</scope>
    <source>
        <strain evidence="8 9">E-49</strain>
    </source>
</reference>
<dbReference type="Gene3D" id="3.30.70.1560">
    <property type="entry name" value="Alpha-L RNA-binding motif"/>
    <property type="match status" value="1"/>
</dbReference>
<dbReference type="Pfam" id="PF01479">
    <property type="entry name" value="S4"/>
    <property type="match status" value="1"/>
</dbReference>
<evidence type="ECO:0000259" key="7">
    <source>
        <dbReference type="SMART" id="SM00363"/>
    </source>
</evidence>
<dbReference type="RefSeq" id="WP_335734111.1">
    <property type="nucleotide sequence ID" value="NZ_JALAAR010000001.1"/>
</dbReference>
<accession>A0ABU8C173</accession>
<dbReference type="InterPro" id="IPR018496">
    <property type="entry name" value="PsdUridine_synth_RsuA/RluB_CS"/>
</dbReference>
<name>A0ABU8C173_9GAMM</name>
<dbReference type="EC" id="5.4.99.-" evidence="6"/>
<protein>
    <recommendedName>
        <fullName evidence="6">Pseudouridine synthase</fullName>
        <ecNumber evidence="6">5.4.99.-</ecNumber>
    </recommendedName>
</protein>
<comment type="similarity">
    <text evidence="1 6">Belongs to the pseudouridine synthase RsuA family.</text>
</comment>
<evidence type="ECO:0000256" key="3">
    <source>
        <dbReference type="ARBA" id="ARBA00036390"/>
    </source>
</evidence>
<dbReference type="InterPro" id="IPR000748">
    <property type="entry name" value="PsdUridine_synth_RsuA/RluB/E/F"/>
</dbReference>
<comment type="caution">
    <text evidence="8">The sequence shown here is derived from an EMBL/GenBank/DDBJ whole genome shotgun (WGS) entry which is preliminary data.</text>
</comment>
<dbReference type="NCBIfam" id="TIGR00093">
    <property type="entry name" value="pseudouridine synthase"/>
    <property type="match status" value="1"/>
</dbReference>
<feature type="domain" description="RNA-binding S4" evidence="7">
    <location>
        <begin position="31"/>
        <end position="88"/>
    </location>
</feature>
<organism evidence="8 9">
    <name type="scientific">Rheinheimera muenzenbergensis</name>
    <dbReference type="NCBI Taxonomy" id="1193628"/>
    <lineage>
        <taxon>Bacteria</taxon>
        <taxon>Pseudomonadati</taxon>
        <taxon>Pseudomonadota</taxon>
        <taxon>Gammaproteobacteria</taxon>
        <taxon>Chromatiales</taxon>
        <taxon>Chromatiaceae</taxon>
        <taxon>Rheinheimera</taxon>
    </lineage>
</organism>
<dbReference type="Proteomes" id="UP001375382">
    <property type="component" value="Unassembled WGS sequence"/>
</dbReference>
<dbReference type="EMBL" id="JALAAR010000001">
    <property type="protein sequence ID" value="MEH8015689.1"/>
    <property type="molecule type" value="Genomic_DNA"/>
</dbReference>
<evidence type="ECO:0000313" key="9">
    <source>
        <dbReference type="Proteomes" id="UP001375382"/>
    </source>
</evidence>
<dbReference type="PROSITE" id="PS50889">
    <property type="entry name" value="S4"/>
    <property type="match status" value="1"/>
</dbReference>
<evidence type="ECO:0000256" key="1">
    <source>
        <dbReference type="ARBA" id="ARBA00008348"/>
    </source>
</evidence>
<dbReference type="PROSITE" id="PS01149">
    <property type="entry name" value="PSI_RSU"/>
    <property type="match status" value="1"/>
</dbReference>
<keyword evidence="5" id="KW-0694">RNA-binding</keyword>
<dbReference type="Pfam" id="PF00849">
    <property type="entry name" value="PseudoU_synth_2"/>
    <property type="match status" value="1"/>
</dbReference>
<dbReference type="Gene3D" id="3.30.70.580">
    <property type="entry name" value="Pseudouridine synthase I, catalytic domain, N-terminal subdomain"/>
    <property type="match status" value="1"/>
</dbReference>
<comment type="catalytic activity">
    <reaction evidence="4">
        <text>uridine(2604) in 23S rRNA = pseudouridine(2604) in 23S rRNA</text>
        <dbReference type="Rhea" id="RHEA:38875"/>
        <dbReference type="Rhea" id="RHEA-COMP:10093"/>
        <dbReference type="Rhea" id="RHEA-COMP:10094"/>
        <dbReference type="ChEBI" id="CHEBI:65314"/>
        <dbReference type="ChEBI" id="CHEBI:65315"/>
        <dbReference type="EC" id="5.4.99.21"/>
    </reaction>
</comment>
<dbReference type="Gene3D" id="3.10.290.10">
    <property type="entry name" value="RNA-binding S4 domain"/>
    <property type="match status" value="1"/>
</dbReference>
<evidence type="ECO:0000256" key="2">
    <source>
        <dbReference type="ARBA" id="ARBA00023235"/>
    </source>
</evidence>
<comment type="catalytic activity">
    <reaction evidence="3">
        <text>uridine(35) in tRNA(Tyr) = pseudouridine(35) in tRNA(Tyr)</text>
        <dbReference type="Rhea" id="RHEA:60556"/>
        <dbReference type="Rhea" id="RHEA-COMP:15607"/>
        <dbReference type="Rhea" id="RHEA-COMP:15608"/>
        <dbReference type="ChEBI" id="CHEBI:65314"/>
        <dbReference type="ChEBI" id="CHEBI:65315"/>
    </reaction>
</comment>
<dbReference type="InterPro" id="IPR036986">
    <property type="entry name" value="S4_RNA-bd_sf"/>
</dbReference>
<dbReference type="InterPro" id="IPR020094">
    <property type="entry name" value="TruA/RsuA/RluB/E/F_N"/>
</dbReference>
<evidence type="ECO:0000313" key="8">
    <source>
        <dbReference type="EMBL" id="MEH8015689.1"/>
    </source>
</evidence>